<keyword evidence="7" id="KW-1185">Reference proteome</keyword>
<dbReference type="Gene3D" id="2.102.10.10">
    <property type="entry name" value="Rieske [2Fe-2S] iron-sulphur domain"/>
    <property type="match status" value="1"/>
</dbReference>
<protein>
    <submittedName>
        <fullName evidence="6">Rieske [2Fe-2S] domain-containing protein</fullName>
    </submittedName>
</protein>
<keyword evidence="2" id="KW-0479">Metal-binding</keyword>
<sequence length="164" mass="17964">MTTGSAPFSRHEIYKHTRLRLSFSLSRAWVPLLLLLFSLLTACKDNSAGPAIPNVFVNEEINVSSQLYPELRRDGGYAYIGGGYKGILIVRQNAGQYTAFERACPYDPAATCSKVEMDESNLFLVDRCCGSQFNLQGSVMGGPAVHPLKQYATSLSGSILYISN</sequence>
<evidence type="ECO:0000256" key="1">
    <source>
        <dbReference type="ARBA" id="ARBA00022714"/>
    </source>
</evidence>
<name>A0A239L372_9BACT</name>
<dbReference type="InterPro" id="IPR017941">
    <property type="entry name" value="Rieske_2Fe-2S"/>
</dbReference>
<evidence type="ECO:0000313" key="6">
    <source>
        <dbReference type="EMBL" id="SNT24263.1"/>
    </source>
</evidence>
<gene>
    <name evidence="6" type="ORF">SAMN06296052_13432</name>
</gene>
<dbReference type="Proteomes" id="UP000198432">
    <property type="component" value="Unassembled WGS sequence"/>
</dbReference>
<organism evidence="6 7">
    <name type="scientific">Pontibacter ummariensis</name>
    <dbReference type="NCBI Taxonomy" id="1610492"/>
    <lineage>
        <taxon>Bacteria</taxon>
        <taxon>Pseudomonadati</taxon>
        <taxon>Bacteroidota</taxon>
        <taxon>Cytophagia</taxon>
        <taxon>Cytophagales</taxon>
        <taxon>Hymenobacteraceae</taxon>
        <taxon>Pontibacter</taxon>
    </lineage>
</organism>
<dbReference type="RefSeq" id="WP_245842851.1">
    <property type="nucleotide sequence ID" value="NZ_FZOQ01000034.1"/>
</dbReference>
<dbReference type="InterPro" id="IPR036922">
    <property type="entry name" value="Rieske_2Fe-2S_sf"/>
</dbReference>
<keyword evidence="1" id="KW-0001">2Fe-2S</keyword>
<evidence type="ECO:0000256" key="2">
    <source>
        <dbReference type="ARBA" id="ARBA00022723"/>
    </source>
</evidence>
<dbReference type="EMBL" id="FZOQ01000034">
    <property type="protein sequence ID" value="SNT24263.1"/>
    <property type="molecule type" value="Genomic_DNA"/>
</dbReference>
<dbReference type="GO" id="GO:0051537">
    <property type="term" value="F:2 iron, 2 sulfur cluster binding"/>
    <property type="evidence" value="ECO:0007669"/>
    <property type="project" value="UniProtKB-KW"/>
</dbReference>
<keyword evidence="4" id="KW-0411">Iron-sulfur</keyword>
<accession>A0A239L372</accession>
<proteinExistence type="predicted"/>
<dbReference type="GO" id="GO:0046872">
    <property type="term" value="F:metal ion binding"/>
    <property type="evidence" value="ECO:0007669"/>
    <property type="project" value="UniProtKB-KW"/>
</dbReference>
<evidence type="ECO:0000256" key="4">
    <source>
        <dbReference type="ARBA" id="ARBA00023014"/>
    </source>
</evidence>
<evidence type="ECO:0000259" key="5">
    <source>
        <dbReference type="PROSITE" id="PS51296"/>
    </source>
</evidence>
<evidence type="ECO:0000256" key="3">
    <source>
        <dbReference type="ARBA" id="ARBA00023004"/>
    </source>
</evidence>
<evidence type="ECO:0000313" key="7">
    <source>
        <dbReference type="Proteomes" id="UP000198432"/>
    </source>
</evidence>
<dbReference type="AlphaFoldDB" id="A0A239L372"/>
<dbReference type="PROSITE" id="PS51296">
    <property type="entry name" value="RIESKE"/>
    <property type="match status" value="1"/>
</dbReference>
<keyword evidence="3" id="KW-0408">Iron</keyword>
<reference evidence="7" key="1">
    <citation type="submission" date="2017-06" db="EMBL/GenBank/DDBJ databases">
        <authorList>
            <person name="Varghese N."/>
            <person name="Submissions S."/>
        </authorList>
    </citation>
    <scope>NUCLEOTIDE SEQUENCE [LARGE SCALE GENOMIC DNA]</scope>
    <source>
        <strain evidence="7">NKM1</strain>
    </source>
</reference>
<dbReference type="SUPFAM" id="SSF50022">
    <property type="entry name" value="ISP domain"/>
    <property type="match status" value="1"/>
</dbReference>
<feature type="domain" description="Rieske" evidence="5">
    <location>
        <begin position="87"/>
        <end position="162"/>
    </location>
</feature>